<comment type="catalytic activity">
    <reaction evidence="10 15">
        <text>2'-deoxycytidine + H2O + H(+) = 2'-deoxyuridine + NH4(+)</text>
        <dbReference type="Rhea" id="RHEA:13433"/>
        <dbReference type="ChEBI" id="CHEBI:15377"/>
        <dbReference type="ChEBI" id="CHEBI:15378"/>
        <dbReference type="ChEBI" id="CHEBI:15698"/>
        <dbReference type="ChEBI" id="CHEBI:16450"/>
        <dbReference type="ChEBI" id="CHEBI:28938"/>
        <dbReference type="EC" id="3.5.4.5"/>
    </reaction>
</comment>
<dbReference type="CDD" id="cd01283">
    <property type="entry name" value="cytidine_deaminase"/>
    <property type="match status" value="1"/>
</dbReference>
<evidence type="ECO:0000256" key="8">
    <source>
        <dbReference type="ARBA" id="ARBA00022833"/>
    </source>
</evidence>
<accession>A0A6L3ZHM1</accession>
<dbReference type="EC" id="3.5.4.5" evidence="4 15"/>
<protein>
    <recommendedName>
        <fullName evidence="5 15">Cytidine deaminase</fullName>
        <ecNumber evidence="4 15">3.5.4.5</ecNumber>
    </recommendedName>
    <alternativeName>
        <fullName evidence="9 15">Cytidine aminohydrolase</fullName>
    </alternativeName>
</protein>
<evidence type="ECO:0000256" key="10">
    <source>
        <dbReference type="ARBA" id="ARBA00049252"/>
    </source>
</evidence>
<keyword evidence="6 14" id="KW-0479">Metal-binding</keyword>
<dbReference type="GO" id="GO:0005829">
    <property type="term" value="C:cytosol"/>
    <property type="evidence" value="ECO:0007669"/>
    <property type="project" value="TreeGrafter"/>
</dbReference>
<dbReference type="AlphaFoldDB" id="A0A6L3ZHM1"/>
<evidence type="ECO:0000256" key="7">
    <source>
        <dbReference type="ARBA" id="ARBA00022801"/>
    </source>
</evidence>
<dbReference type="PROSITE" id="PS51747">
    <property type="entry name" value="CYT_DCMP_DEAMINASES_2"/>
    <property type="match status" value="1"/>
</dbReference>
<dbReference type="OrthoDB" id="9795347at2"/>
<dbReference type="InterPro" id="IPR006262">
    <property type="entry name" value="Cyt_deam_tetra"/>
</dbReference>
<dbReference type="InterPro" id="IPR050202">
    <property type="entry name" value="Cyt/Deoxycyt_deaminase"/>
</dbReference>
<keyword evidence="7 15" id="KW-0378">Hydrolase</keyword>
<dbReference type="InterPro" id="IPR002125">
    <property type="entry name" value="CMP_dCMP_dom"/>
</dbReference>
<dbReference type="NCBIfam" id="TIGR01354">
    <property type="entry name" value="cyt_deam_tetra"/>
    <property type="match status" value="1"/>
</dbReference>
<dbReference type="GO" id="GO:0004126">
    <property type="term" value="F:cytidine deaminase activity"/>
    <property type="evidence" value="ECO:0007669"/>
    <property type="project" value="UniProtKB-UniRule"/>
</dbReference>
<evidence type="ECO:0000313" key="18">
    <source>
        <dbReference type="Proteomes" id="UP000484164"/>
    </source>
</evidence>
<evidence type="ECO:0000313" key="17">
    <source>
        <dbReference type="EMBL" id="KAB2816975.1"/>
    </source>
</evidence>
<proteinExistence type="inferred from homology"/>
<evidence type="ECO:0000256" key="14">
    <source>
        <dbReference type="PIRSR" id="PIRSR606262-3"/>
    </source>
</evidence>
<evidence type="ECO:0000259" key="16">
    <source>
        <dbReference type="PROSITE" id="PS51747"/>
    </source>
</evidence>
<dbReference type="PANTHER" id="PTHR11644">
    <property type="entry name" value="CYTIDINE DEAMINASE"/>
    <property type="match status" value="1"/>
</dbReference>
<evidence type="ECO:0000256" key="9">
    <source>
        <dbReference type="ARBA" id="ARBA00032005"/>
    </source>
</evidence>
<dbReference type="PANTHER" id="PTHR11644:SF2">
    <property type="entry name" value="CYTIDINE DEAMINASE"/>
    <property type="match status" value="1"/>
</dbReference>
<comment type="caution">
    <text evidence="17">The sequence shown here is derived from an EMBL/GenBank/DDBJ whole genome shotgun (WGS) entry which is preliminary data.</text>
</comment>
<dbReference type="Gene3D" id="3.40.140.10">
    <property type="entry name" value="Cytidine Deaminase, domain 2"/>
    <property type="match status" value="1"/>
</dbReference>
<evidence type="ECO:0000256" key="15">
    <source>
        <dbReference type="RuleBase" id="RU364006"/>
    </source>
</evidence>
<feature type="domain" description="CMP/dCMP-type deaminase" evidence="16">
    <location>
        <begin position="20"/>
        <end position="154"/>
    </location>
</feature>
<dbReference type="Pfam" id="PF00383">
    <property type="entry name" value="dCMP_cyt_deam_1"/>
    <property type="match status" value="1"/>
</dbReference>
<evidence type="ECO:0000256" key="5">
    <source>
        <dbReference type="ARBA" id="ARBA00018266"/>
    </source>
</evidence>
<evidence type="ECO:0000256" key="12">
    <source>
        <dbReference type="PIRSR" id="PIRSR606262-1"/>
    </source>
</evidence>
<evidence type="ECO:0000256" key="4">
    <source>
        <dbReference type="ARBA" id="ARBA00012783"/>
    </source>
</evidence>
<feature type="binding site" evidence="14">
    <location>
        <position position="111"/>
    </location>
    <ligand>
        <name>Zn(2+)</name>
        <dbReference type="ChEBI" id="CHEBI:29105"/>
        <note>catalytic</note>
    </ligand>
</feature>
<comment type="cofactor">
    <cofactor evidence="1 14 15">
        <name>Zn(2+)</name>
        <dbReference type="ChEBI" id="CHEBI:29105"/>
    </cofactor>
</comment>
<feature type="binding site" evidence="14">
    <location>
        <position position="72"/>
    </location>
    <ligand>
        <name>Zn(2+)</name>
        <dbReference type="ChEBI" id="CHEBI:29105"/>
        <note>catalytic</note>
    </ligand>
</feature>
<comment type="function">
    <text evidence="2 15">This enzyme scavenges exogenous and endogenous cytidine and 2'-deoxycytidine for UMP synthesis.</text>
</comment>
<keyword evidence="18" id="KW-1185">Reference proteome</keyword>
<feature type="binding site" evidence="13">
    <location>
        <begin position="61"/>
        <end position="67"/>
    </location>
    <ligand>
        <name>substrate</name>
    </ligand>
</feature>
<name>A0A6L3ZHM1_9FLAO</name>
<evidence type="ECO:0000256" key="13">
    <source>
        <dbReference type="PIRSR" id="PIRSR606262-2"/>
    </source>
</evidence>
<dbReference type="InterPro" id="IPR016193">
    <property type="entry name" value="Cytidine_deaminase-like"/>
</dbReference>
<dbReference type="NCBIfam" id="NF004064">
    <property type="entry name" value="PRK05578.1"/>
    <property type="match status" value="1"/>
</dbReference>
<evidence type="ECO:0000256" key="11">
    <source>
        <dbReference type="ARBA" id="ARBA00049558"/>
    </source>
</evidence>
<dbReference type="Proteomes" id="UP000484164">
    <property type="component" value="Unassembled WGS sequence"/>
</dbReference>
<dbReference type="RefSeq" id="WP_151691547.1">
    <property type="nucleotide sequence ID" value="NZ_BMGX01000002.1"/>
</dbReference>
<reference evidence="17 18" key="1">
    <citation type="submission" date="2019-10" db="EMBL/GenBank/DDBJ databases">
        <title>Genome sequence of Phaeocystidibacter marisrubri JCM30614 (type strain).</title>
        <authorList>
            <person name="Bowman J.P."/>
        </authorList>
    </citation>
    <scope>NUCLEOTIDE SEQUENCE [LARGE SCALE GENOMIC DNA]</scope>
    <source>
        <strain evidence="17 18">JCM 30614</strain>
    </source>
</reference>
<gene>
    <name evidence="17" type="primary">cdd</name>
    <name evidence="17" type="ORF">F8C82_00835</name>
</gene>
<dbReference type="SUPFAM" id="SSF53927">
    <property type="entry name" value="Cytidine deaminase-like"/>
    <property type="match status" value="1"/>
</dbReference>
<evidence type="ECO:0000256" key="3">
    <source>
        <dbReference type="ARBA" id="ARBA00006576"/>
    </source>
</evidence>
<evidence type="ECO:0000256" key="1">
    <source>
        <dbReference type="ARBA" id="ARBA00001947"/>
    </source>
</evidence>
<sequence length="157" mass="16995">MKNHEWSATFHSGHMSELSSADRTLILKAKESRERAYAPYSRYKVGAAVQLSDGTIVTGSNQENAAYPSGLCAERVALFHAGAVYPESEVQTLAIITSRHGAIPAASCGACRQVMVESENRQLGPIRVIMADDEGNVLISNSVKDLLPFSFEPDRLG</sequence>
<dbReference type="GO" id="GO:0055086">
    <property type="term" value="P:nucleobase-containing small molecule metabolic process"/>
    <property type="evidence" value="ECO:0007669"/>
    <property type="project" value="UniProtKB-ARBA"/>
</dbReference>
<evidence type="ECO:0000256" key="6">
    <source>
        <dbReference type="ARBA" id="ARBA00022723"/>
    </source>
</evidence>
<feature type="active site" description="Proton donor" evidence="12">
    <location>
        <position position="74"/>
    </location>
</feature>
<evidence type="ECO:0000256" key="2">
    <source>
        <dbReference type="ARBA" id="ARBA00003949"/>
    </source>
</evidence>
<dbReference type="GO" id="GO:0008270">
    <property type="term" value="F:zinc ion binding"/>
    <property type="evidence" value="ECO:0007669"/>
    <property type="project" value="UniProtKB-UniRule"/>
</dbReference>
<comment type="catalytic activity">
    <reaction evidence="11 15">
        <text>cytidine + H2O + H(+) = uridine + NH4(+)</text>
        <dbReference type="Rhea" id="RHEA:16069"/>
        <dbReference type="ChEBI" id="CHEBI:15377"/>
        <dbReference type="ChEBI" id="CHEBI:15378"/>
        <dbReference type="ChEBI" id="CHEBI:16704"/>
        <dbReference type="ChEBI" id="CHEBI:17562"/>
        <dbReference type="ChEBI" id="CHEBI:28938"/>
        <dbReference type="EC" id="3.5.4.5"/>
    </reaction>
</comment>
<comment type="similarity">
    <text evidence="3 15">Belongs to the cytidine and deoxycytidylate deaminase family.</text>
</comment>
<organism evidence="17 18">
    <name type="scientific">Phaeocystidibacter marisrubri</name>
    <dbReference type="NCBI Taxonomy" id="1577780"/>
    <lineage>
        <taxon>Bacteria</taxon>
        <taxon>Pseudomonadati</taxon>
        <taxon>Bacteroidota</taxon>
        <taxon>Flavobacteriia</taxon>
        <taxon>Flavobacteriales</taxon>
        <taxon>Phaeocystidibacteraceae</taxon>
        <taxon>Phaeocystidibacter</taxon>
    </lineage>
</organism>
<keyword evidence="8 14" id="KW-0862">Zinc</keyword>
<dbReference type="GO" id="GO:0072527">
    <property type="term" value="P:pyrimidine-containing compound metabolic process"/>
    <property type="evidence" value="ECO:0007669"/>
    <property type="project" value="UniProtKB-ARBA"/>
</dbReference>
<dbReference type="EMBL" id="WBVQ01000001">
    <property type="protein sequence ID" value="KAB2816975.1"/>
    <property type="molecule type" value="Genomic_DNA"/>
</dbReference>
<feature type="binding site" evidence="14">
    <location>
        <position position="108"/>
    </location>
    <ligand>
        <name>Zn(2+)</name>
        <dbReference type="ChEBI" id="CHEBI:29105"/>
        <note>catalytic</note>
    </ligand>
</feature>